<name>A0A1S2M3I7_9BACI</name>
<feature type="transmembrane region" description="Helical" evidence="1">
    <location>
        <begin position="66"/>
        <end position="87"/>
    </location>
</feature>
<evidence type="ECO:0000313" key="2">
    <source>
        <dbReference type="EMBL" id="OIJ19204.1"/>
    </source>
</evidence>
<dbReference type="STRING" id="472963.BKP45_13660"/>
<sequence length="244" mass="26751">MYLTEANVADITKKQYKYKMNAYLNALTAMIAVQIAALSLSLMGVGSMGAHSENISLSAKLFSSNLVIGFTMIWGLYIGVTMTTRVYRNCDFTFVTNRLTSNVSNILFLITASVIGGVTSMLSGMLLRVGMYFYYDHQFIINEVITLGQLFNGTFVAILYILLLASVGYFVGTLSQLHSMIKIVLPILIFGGLFLGAGNDGIAAAAIQFYIGETTLYLFILKVILTSIALFIASLFVSNRLEVR</sequence>
<evidence type="ECO:0000313" key="3">
    <source>
        <dbReference type="Proteomes" id="UP000180057"/>
    </source>
</evidence>
<reference evidence="2 3" key="1">
    <citation type="submission" date="2016-10" db="EMBL/GenBank/DDBJ databases">
        <title>Draft genome sequences of four alkaliphilic bacteria belonging to the Anaerobacillus genus.</title>
        <authorList>
            <person name="Bassil N.M."/>
            <person name="Lloyd J.R."/>
        </authorList>
    </citation>
    <scope>NUCLEOTIDE SEQUENCE [LARGE SCALE GENOMIC DNA]</scope>
    <source>
        <strain evidence="2 3">DSM 22531</strain>
    </source>
</reference>
<dbReference type="EMBL" id="MLQS01000019">
    <property type="protein sequence ID" value="OIJ19204.1"/>
    <property type="molecule type" value="Genomic_DNA"/>
</dbReference>
<proteinExistence type="predicted"/>
<keyword evidence="1" id="KW-0812">Transmembrane</keyword>
<dbReference type="Proteomes" id="UP000180057">
    <property type="component" value="Unassembled WGS sequence"/>
</dbReference>
<dbReference type="AlphaFoldDB" id="A0A1S2M3I7"/>
<feature type="transmembrane region" description="Helical" evidence="1">
    <location>
        <begin position="22"/>
        <end position="46"/>
    </location>
</feature>
<evidence type="ECO:0000256" key="1">
    <source>
        <dbReference type="SAM" id="Phobius"/>
    </source>
</evidence>
<keyword evidence="1" id="KW-1133">Transmembrane helix</keyword>
<feature type="transmembrane region" description="Helical" evidence="1">
    <location>
        <begin position="217"/>
        <end position="237"/>
    </location>
</feature>
<accession>A0A1S2M3I7</accession>
<organism evidence="2 3">
    <name type="scientific">Anaerobacillus alkalidiazotrophicus</name>
    <dbReference type="NCBI Taxonomy" id="472963"/>
    <lineage>
        <taxon>Bacteria</taxon>
        <taxon>Bacillati</taxon>
        <taxon>Bacillota</taxon>
        <taxon>Bacilli</taxon>
        <taxon>Bacillales</taxon>
        <taxon>Bacillaceae</taxon>
        <taxon>Anaerobacillus</taxon>
    </lineage>
</organism>
<dbReference type="RefSeq" id="WP_071390251.1">
    <property type="nucleotide sequence ID" value="NZ_MLQS01000019.1"/>
</dbReference>
<dbReference type="OrthoDB" id="1795989at2"/>
<feature type="transmembrane region" description="Helical" evidence="1">
    <location>
        <begin position="107"/>
        <end position="130"/>
    </location>
</feature>
<comment type="caution">
    <text evidence="2">The sequence shown here is derived from an EMBL/GenBank/DDBJ whole genome shotgun (WGS) entry which is preliminary data.</text>
</comment>
<feature type="transmembrane region" description="Helical" evidence="1">
    <location>
        <begin position="150"/>
        <end position="171"/>
    </location>
</feature>
<gene>
    <name evidence="2" type="ORF">BKP45_13660</name>
</gene>
<protein>
    <submittedName>
        <fullName evidence="2">Uncharacterized protein</fullName>
    </submittedName>
</protein>
<keyword evidence="3" id="KW-1185">Reference proteome</keyword>
<feature type="transmembrane region" description="Helical" evidence="1">
    <location>
        <begin position="183"/>
        <end position="211"/>
    </location>
</feature>
<keyword evidence="1" id="KW-0472">Membrane</keyword>